<accession>A0A4Q7MZW1</accession>
<sequence length="191" mass="21764">MKKIISFAIVLLALSACKKDKGEFVPTTVSNAEGYLEYNQVDGDKNTNWYSIKAMDGLSSKSLIGDSEYQESIVFGYYNHADTYGLFSPDNFPKPTEQGNWTTRLPISFRKTTITSNQMQQYRDQYKDGFPVQLILDNWKKGTNEQKSITPIQKDATYAFRSQDGKLTGLIQILTINNVNTNIQFEIWIAK</sequence>
<dbReference type="PROSITE" id="PS51257">
    <property type="entry name" value="PROKAR_LIPOPROTEIN"/>
    <property type="match status" value="1"/>
</dbReference>
<dbReference type="Proteomes" id="UP000293874">
    <property type="component" value="Unassembled WGS sequence"/>
</dbReference>
<protein>
    <recommendedName>
        <fullName evidence="3">Lipoprotein</fullName>
    </recommendedName>
</protein>
<organism evidence="1 2">
    <name type="scientific">Pseudobacter ginsenosidimutans</name>
    <dbReference type="NCBI Taxonomy" id="661488"/>
    <lineage>
        <taxon>Bacteria</taxon>
        <taxon>Pseudomonadati</taxon>
        <taxon>Bacteroidota</taxon>
        <taxon>Chitinophagia</taxon>
        <taxon>Chitinophagales</taxon>
        <taxon>Chitinophagaceae</taxon>
        <taxon>Pseudobacter</taxon>
    </lineage>
</organism>
<name>A0A4Q7MZW1_9BACT</name>
<evidence type="ECO:0000313" key="1">
    <source>
        <dbReference type="EMBL" id="RZS74841.1"/>
    </source>
</evidence>
<dbReference type="OrthoDB" id="685182at2"/>
<comment type="caution">
    <text evidence="1">The sequence shown here is derived from an EMBL/GenBank/DDBJ whole genome shotgun (WGS) entry which is preliminary data.</text>
</comment>
<dbReference type="EMBL" id="SGXA01000001">
    <property type="protein sequence ID" value="RZS74841.1"/>
    <property type="molecule type" value="Genomic_DNA"/>
</dbReference>
<keyword evidence="2" id="KW-1185">Reference proteome</keyword>
<proteinExistence type="predicted"/>
<evidence type="ECO:0008006" key="3">
    <source>
        <dbReference type="Google" id="ProtNLM"/>
    </source>
</evidence>
<gene>
    <name evidence="1" type="ORF">EV199_0692</name>
</gene>
<reference evidence="1 2" key="1">
    <citation type="submission" date="2019-02" db="EMBL/GenBank/DDBJ databases">
        <title>Genomic Encyclopedia of Type Strains, Phase IV (KMG-IV): sequencing the most valuable type-strain genomes for metagenomic binning, comparative biology and taxonomic classification.</title>
        <authorList>
            <person name="Goeker M."/>
        </authorList>
    </citation>
    <scope>NUCLEOTIDE SEQUENCE [LARGE SCALE GENOMIC DNA]</scope>
    <source>
        <strain evidence="1 2">DSM 18116</strain>
    </source>
</reference>
<evidence type="ECO:0000313" key="2">
    <source>
        <dbReference type="Proteomes" id="UP000293874"/>
    </source>
</evidence>
<dbReference type="RefSeq" id="WP_130539269.1">
    <property type="nucleotide sequence ID" value="NZ_CP042431.1"/>
</dbReference>
<dbReference type="AlphaFoldDB" id="A0A4Q7MZW1"/>